<keyword evidence="3" id="KW-1185">Reference proteome</keyword>
<dbReference type="Proteomes" id="UP000800036">
    <property type="component" value="Unassembled WGS sequence"/>
</dbReference>
<reference evidence="2" key="1">
    <citation type="journal article" date="2020" name="Stud. Mycol.">
        <title>101 Dothideomycetes genomes: a test case for predicting lifestyles and emergence of pathogens.</title>
        <authorList>
            <person name="Haridas S."/>
            <person name="Albert R."/>
            <person name="Binder M."/>
            <person name="Bloem J."/>
            <person name="Labutti K."/>
            <person name="Salamov A."/>
            <person name="Andreopoulos B."/>
            <person name="Baker S."/>
            <person name="Barry K."/>
            <person name="Bills G."/>
            <person name="Bluhm B."/>
            <person name="Cannon C."/>
            <person name="Castanera R."/>
            <person name="Culley D."/>
            <person name="Daum C."/>
            <person name="Ezra D."/>
            <person name="Gonzalez J."/>
            <person name="Henrissat B."/>
            <person name="Kuo A."/>
            <person name="Liang C."/>
            <person name="Lipzen A."/>
            <person name="Lutzoni F."/>
            <person name="Magnuson J."/>
            <person name="Mondo S."/>
            <person name="Nolan M."/>
            <person name="Ohm R."/>
            <person name="Pangilinan J."/>
            <person name="Park H.-J."/>
            <person name="Ramirez L."/>
            <person name="Alfaro M."/>
            <person name="Sun H."/>
            <person name="Tritt A."/>
            <person name="Yoshinaga Y."/>
            <person name="Zwiers L.-H."/>
            <person name="Turgeon B."/>
            <person name="Goodwin S."/>
            <person name="Spatafora J."/>
            <person name="Crous P."/>
            <person name="Grigoriev I."/>
        </authorList>
    </citation>
    <scope>NUCLEOTIDE SEQUENCE</scope>
    <source>
        <strain evidence="2">CBS 107.79</strain>
    </source>
</reference>
<evidence type="ECO:0000313" key="3">
    <source>
        <dbReference type="Proteomes" id="UP000800036"/>
    </source>
</evidence>
<name>A0A6A5VKR7_9PLEO</name>
<gene>
    <name evidence="2" type="ORF">BU23DRAFT_552524</name>
</gene>
<feature type="region of interest" description="Disordered" evidence="1">
    <location>
        <begin position="41"/>
        <end position="72"/>
    </location>
</feature>
<accession>A0A6A5VKR7</accession>
<evidence type="ECO:0000313" key="2">
    <source>
        <dbReference type="EMBL" id="KAF1975596.1"/>
    </source>
</evidence>
<organism evidence="2 3">
    <name type="scientific">Bimuria novae-zelandiae CBS 107.79</name>
    <dbReference type="NCBI Taxonomy" id="1447943"/>
    <lineage>
        <taxon>Eukaryota</taxon>
        <taxon>Fungi</taxon>
        <taxon>Dikarya</taxon>
        <taxon>Ascomycota</taxon>
        <taxon>Pezizomycotina</taxon>
        <taxon>Dothideomycetes</taxon>
        <taxon>Pleosporomycetidae</taxon>
        <taxon>Pleosporales</taxon>
        <taxon>Massarineae</taxon>
        <taxon>Didymosphaeriaceae</taxon>
        <taxon>Bimuria</taxon>
    </lineage>
</organism>
<dbReference type="AlphaFoldDB" id="A0A6A5VKR7"/>
<proteinExistence type="predicted"/>
<protein>
    <submittedName>
        <fullName evidence="2">Uncharacterized protein</fullName>
    </submittedName>
</protein>
<evidence type="ECO:0000256" key="1">
    <source>
        <dbReference type="SAM" id="MobiDB-lite"/>
    </source>
</evidence>
<dbReference type="EMBL" id="ML976670">
    <property type="protein sequence ID" value="KAF1975596.1"/>
    <property type="molecule type" value="Genomic_DNA"/>
</dbReference>
<sequence length="72" mass="6997">MLCGSLGCGCGCGWMLGGVSRVSEMGGRGRTLCCIGGPGGRDGAAPGRSAYGGDYAGRLGQGARGRDGGARE</sequence>